<evidence type="ECO:0000256" key="1">
    <source>
        <dbReference type="SAM" id="MobiDB-lite"/>
    </source>
</evidence>
<dbReference type="GO" id="GO:1903723">
    <property type="term" value="P:negative regulation of centriole elongation"/>
    <property type="evidence" value="ECO:0007669"/>
    <property type="project" value="TreeGrafter"/>
</dbReference>
<reference evidence="2" key="1">
    <citation type="journal article" date="2023" name="DNA Res.">
        <title>Chromosome-level genome assembly of Phrynocephalus forsythii using third-generation DNA sequencing and Hi-C analysis.</title>
        <authorList>
            <person name="Qi Y."/>
            <person name="Zhao W."/>
            <person name="Zhao Y."/>
            <person name="Niu C."/>
            <person name="Cao S."/>
            <person name="Zhang Y."/>
        </authorList>
    </citation>
    <scope>NUCLEOTIDE SEQUENCE</scope>
    <source>
        <tissue evidence="2">Muscle</tissue>
    </source>
</reference>
<organism evidence="2 3">
    <name type="scientific">Phrynocephalus forsythii</name>
    <dbReference type="NCBI Taxonomy" id="171643"/>
    <lineage>
        <taxon>Eukaryota</taxon>
        <taxon>Metazoa</taxon>
        <taxon>Chordata</taxon>
        <taxon>Craniata</taxon>
        <taxon>Vertebrata</taxon>
        <taxon>Euteleostomi</taxon>
        <taxon>Lepidosauria</taxon>
        <taxon>Squamata</taxon>
        <taxon>Bifurcata</taxon>
        <taxon>Unidentata</taxon>
        <taxon>Episquamata</taxon>
        <taxon>Toxicofera</taxon>
        <taxon>Iguania</taxon>
        <taxon>Acrodonta</taxon>
        <taxon>Agamidae</taxon>
        <taxon>Agaminae</taxon>
        <taxon>Phrynocephalus</taxon>
    </lineage>
</organism>
<feature type="compositionally biased region" description="Polar residues" evidence="1">
    <location>
        <begin position="15"/>
        <end position="28"/>
    </location>
</feature>
<keyword evidence="3" id="KW-1185">Reference proteome</keyword>
<accession>A0A9Q0X817</accession>
<dbReference type="OrthoDB" id="10028852at2759"/>
<dbReference type="GO" id="GO:0005814">
    <property type="term" value="C:centriole"/>
    <property type="evidence" value="ECO:0007669"/>
    <property type="project" value="InterPro"/>
</dbReference>
<dbReference type="EMBL" id="JAPFRF010000021">
    <property type="protein sequence ID" value="KAJ7305821.1"/>
    <property type="molecule type" value="Genomic_DNA"/>
</dbReference>
<sequence length="293" mass="31728">MGRSCMATAHDRSNLAKSNTSLQGISVPKTNTSLVASASFSKVDIPMRSGTPLVLDSDSDEDFRSPSFFESDSDLFQSFTGSYSTLPNPEPSMSPKMHRRRPRPSSMGHIVITSPVNAYELSPNEKRRAVDLAGQDAGDKQTQSDCVPKVAEDFALFCPNRVHSSHKSSSDICDELVTSKQIHVCQLSITQQNNKRFPVGATEDGELPLPSEGSSGTSLSNPGPVEQRPASCLFTTQTKPNASGAKQISLRNKAKSSVATELNKSYDIENSSLLITQEQERDMPGIALGKSRF</sequence>
<dbReference type="InterPro" id="IPR033207">
    <property type="entry name" value="CCP110"/>
</dbReference>
<evidence type="ECO:0000313" key="2">
    <source>
        <dbReference type="EMBL" id="KAJ7305821.1"/>
    </source>
</evidence>
<feature type="region of interest" description="Disordered" evidence="1">
    <location>
        <begin position="197"/>
        <end position="229"/>
    </location>
</feature>
<feature type="region of interest" description="Disordered" evidence="1">
    <location>
        <begin position="82"/>
        <end position="108"/>
    </location>
</feature>
<name>A0A9Q0X817_9SAUR</name>
<dbReference type="PANTHER" id="PTHR13594:SF1">
    <property type="entry name" value="CENTRIOLAR COILED-COIL PROTEIN OF 110 KDA"/>
    <property type="match status" value="1"/>
</dbReference>
<dbReference type="AlphaFoldDB" id="A0A9Q0X817"/>
<dbReference type="PANTHER" id="PTHR13594">
    <property type="entry name" value="CENTRIOLAR COILED-COIL PROTEIN OF 110 KDA"/>
    <property type="match status" value="1"/>
</dbReference>
<dbReference type="Proteomes" id="UP001142489">
    <property type="component" value="Unassembled WGS sequence"/>
</dbReference>
<dbReference type="GO" id="GO:0032465">
    <property type="term" value="P:regulation of cytokinesis"/>
    <property type="evidence" value="ECO:0007669"/>
    <property type="project" value="InterPro"/>
</dbReference>
<dbReference type="GO" id="GO:0032053">
    <property type="term" value="P:ciliary basal body organization"/>
    <property type="evidence" value="ECO:0007669"/>
    <property type="project" value="TreeGrafter"/>
</dbReference>
<protein>
    <submittedName>
        <fullName evidence="2">Uncharacterized protein</fullName>
    </submittedName>
</protein>
<feature type="compositionally biased region" description="Polar residues" evidence="1">
    <location>
        <begin position="212"/>
        <end position="221"/>
    </location>
</feature>
<dbReference type="GO" id="GO:0007099">
    <property type="term" value="P:centriole replication"/>
    <property type="evidence" value="ECO:0007669"/>
    <property type="project" value="InterPro"/>
</dbReference>
<gene>
    <name evidence="2" type="ORF">JRQ81_010187</name>
</gene>
<feature type="region of interest" description="Disordered" evidence="1">
    <location>
        <begin position="1"/>
        <end position="28"/>
    </location>
</feature>
<comment type="caution">
    <text evidence="2">The sequence shown here is derived from an EMBL/GenBank/DDBJ whole genome shotgun (WGS) entry which is preliminary data.</text>
</comment>
<proteinExistence type="predicted"/>
<evidence type="ECO:0000313" key="3">
    <source>
        <dbReference type="Proteomes" id="UP001142489"/>
    </source>
</evidence>